<dbReference type="Gene3D" id="1.10.472.10">
    <property type="entry name" value="Cyclin-like"/>
    <property type="match status" value="1"/>
</dbReference>
<name>A0A0S4JLF6_BODSA</name>
<sequence>MASAAAVDRELYSLLLNHANVLDASTNQLNSSISTSMIEHARRAAAADLLSVNEAGGIEVGQLDAQNTLELFCKRFSGLTGRLGISDYLARIVGAGGFTASSCVDIASILMSRLRDSILESVKTLLGAEEFDRQLEGATFVLPTPLVFRAALTALVLGIKLQSDIFHTLSHYSFAGGVPKAHLILMERDFLGLIEYNVSIPANVYRQFQEDIWASQHERLLSLCSPFLQPLPTTPPTATSPAGHSSARSQKCGSDLDEEQFEDTFLSEDASSVHTPTSVTLA</sequence>
<evidence type="ECO:0000313" key="2">
    <source>
        <dbReference type="EMBL" id="CUG89934.1"/>
    </source>
</evidence>
<organism evidence="2 3">
    <name type="scientific">Bodo saltans</name>
    <name type="common">Flagellated protozoan</name>
    <dbReference type="NCBI Taxonomy" id="75058"/>
    <lineage>
        <taxon>Eukaryota</taxon>
        <taxon>Discoba</taxon>
        <taxon>Euglenozoa</taxon>
        <taxon>Kinetoplastea</taxon>
        <taxon>Metakinetoplastina</taxon>
        <taxon>Eubodonida</taxon>
        <taxon>Bodonidae</taxon>
        <taxon>Bodo</taxon>
    </lineage>
</organism>
<accession>A0A0S4JLF6</accession>
<dbReference type="AlphaFoldDB" id="A0A0S4JLF6"/>
<dbReference type="PANTHER" id="PTHR15615">
    <property type="match status" value="1"/>
</dbReference>
<dbReference type="InterPro" id="IPR013922">
    <property type="entry name" value="Cyclin_PHO80-like"/>
</dbReference>
<dbReference type="OrthoDB" id="337735at2759"/>
<reference evidence="3" key="1">
    <citation type="submission" date="2015-09" db="EMBL/GenBank/DDBJ databases">
        <authorList>
            <consortium name="Pathogen Informatics"/>
        </authorList>
    </citation>
    <scope>NUCLEOTIDE SEQUENCE [LARGE SCALE GENOMIC DNA]</scope>
    <source>
        <strain evidence="3">Lake Konstanz</strain>
    </source>
</reference>
<dbReference type="EMBL" id="CYKH01001780">
    <property type="protein sequence ID" value="CUG89934.1"/>
    <property type="molecule type" value="Genomic_DNA"/>
</dbReference>
<dbReference type="PANTHER" id="PTHR15615:SF108">
    <property type="entry name" value="PROTEIN CNPPD1"/>
    <property type="match status" value="1"/>
</dbReference>
<dbReference type="Proteomes" id="UP000051952">
    <property type="component" value="Unassembled WGS sequence"/>
</dbReference>
<protein>
    <submittedName>
        <fullName evidence="2">Cyclin, putative</fullName>
    </submittedName>
</protein>
<evidence type="ECO:0000256" key="1">
    <source>
        <dbReference type="SAM" id="MobiDB-lite"/>
    </source>
</evidence>
<gene>
    <name evidence="2" type="ORF">BSAL_24145</name>
</gene>
<dbReference type="VEuPathDB" id="TriTrypDB:BSAL_24145"/>
<evidence type="ECO:0000313" key="3">
    <source>
        <dbReference type="Proteomes" id="UP000051952"/>
    </source>
</evidence>
<dbReference type="GO" id="GO:0019901">
    <property type="term" value="F:protein kinase binding"/>
    <property type="evidence" value="ECO:0007669"/>
    <property type="project" value="InterPro"/>
</dbReference>
<keyword evidence="3" id="KW-1185">Reference proteome</keyword>
<feature type="compositionally biased region" description="Low complexity" evidence="1">
    <location>
        <begin position="236"/>
        <end position="247"/>
    </location>
</feature>
<proteinExistence type="predicted"/>
<feature type="region of interest" description="Disordered" evidence="1">
    <location>
        <begin position="234"/>
        <end position="253"/>
    </location>
</feature>
<dbReference type="Pfam" id="PF08613">
    <property type="entry name" value="Cyclin"/>
    <property type="match status" value="1"/>
</dbReference>